<dbReference type="Proteomes" id="UP000753908">
    <property type="component" value="Unassembled WGS sequence"/>
</dbReference>
<dbReference type="EMBL" id="JAHHIF010000003">
    <property type="protein sequence ID" value="MBW4543290.1"/>
    <property type="molecule type" value="Genomic_DNA"/>
</dbReference>
<accession>A0A951PGB3</accession>
<dbReference type="PANTHER" id="PTHR14136">
    <property type="entry name" value="BTB_POZ DOMAIN-CONTAINING PROTEIN KCTD9"/>
    <property type="match status" value="1"/>
</dbReference>
<proteinExistence type="predicted"/>
<dbReference type="AlphaFoldDB" id="A0A951PGB3"/>
<reference evidence="1" key="2">
    <citation type="journal article" date="2022" name="Microbiol. Resour. Announc.">
        <title>Metagenome Sequencing to Explore Phylogenomics of Terrestrial Cyanobacteria.</title>
        <authorList>
            <person name="Ward R.D."/>
            <person name="Stajich J.E."/>
            <person name="Johansen J.R."/>
            <person name="Huntemann M."/>
            <person name="Clum A."/>
            <person name="Foster B."/>
            <person name="Foster B."/>
            <person name="Roux S."/>
            <person name="Palaniappan K."/>
            <person name="Varghese N."/>
            <person name="Mukherjee S."/>
            <person name="Reddy T.B.K."/>
            <person name="Daum C."/>
            <person name="Copeland A."/>
            <person name="Chen I.A."/>
            <person name="Ivanova N.N."/>
            <person name="Kyrpides N.C."/>
            <person name="Shapiro N."/>
            <person name="Eloe-Fadrosh E.A."/>
            <person name="Pietrasiak N."/>
        </authorList>
    </citation>
    <scope>NUCLEOTIDE SEQUENCE</scope>
    <source>
        <strain evidence="1">CPER-KK1</strain>
    </source>
</reference>
<dbReference type="SUPFAM" id="SSF141571">
    <property type="entry name" value="Pentapeptide repeat-like"/>
    <property type="match status" value="1"/>
</dbReference>
<dbReference type="Pfam" id="PF00805">
    <property type="entry name" value="Pentapeptide"/>
    <property type="match status" value="2"/>
</dbReference>
<dbReference type="InterPro" id="IPR001646">
    <property type="entry name" value="5peptide_repeat"/>
</dbReference>
<comment type="caution">
    <text evidence="1">The sequence shown here is derived from an EMBL/GenBank/DDBJ whole genome shotgun (WGS) entry which is preliminary data.</text>
</comment>
<reference evidence="1" key="1">
    <citation type="submission" date="2021-05" db="EMBL/GenBank/DDBJ databases">
        <authorList>
            <person name="Pietrasiak N."/>
            <person name="Ward R."/>
            <person name="Stajich J.E."/>
            <person name="Kurbessoian T."/>
        </authorList>
    </citation>
    <scope>NUCLEOTIDE SEQUENCE</scope>
    <source>
        <strain evidence="1">CPER-KK1</strain>
    </source>
</reference>
<organism evidence="1 2">
    <name type="scientific">Symplocastrum torsivum CPER-KK1</name>
    <dbReference type="NCBI Taxonomy" id="450513"/>
    <lineage>
        <taxon>Bacteria</taxon>
        <taxon>Bacillati</taxon>
        <taxon>Cyanobacteriota</taxon>
        <taxon>Cyanophyceae</taxon>
        <taxon>Oscillatoriophycideae</taxon>
        <taxon>Oscillatoriales</taxon>
        <taxon>Microcoleaceae</taxon>
        <taxon>Symplocastrum</taxon>
    </lineage>
</organism>
<sequence>MVNEQHLAVLRQGIPIWNNWRENNPDIRPNLSEADFTSVDLREADLSGVDLRQAVFYRANLSGTVFYRADLREANLSRANLARAYLPLANLTDANLSGANLTMANLIEANLRRANLSDADLSLADFSEADLSEAGLERTQVWNVNFNKAIFTGACLEDWQLNIATTFQDITCDYVYLQAHQQARRPLTGNFAPGECAKLFETALETIELAFRHGIDWKAFFISFQKLKIENDRPELSIQGIENKSNGTLFVKINLSPEANQTEIKNYLKLEYEAALKAIDAQPQNALAAQEDKLMIYRQHSADLTEVVKWLANRTE</sequence>
<evidence type="ECO:0000313" key="1">
    <source>
        <dbReference type="EMBL" id="MBW4543290.1"/>
    </source>
</evidence>
<evidence type="ECO:0000313" key="2">
    <source>
        <dbReference type="Proteomes" id="UP000753908"/>
    </source>
</evidence>
<gene>
    <name evidence="1" type="ORF">KME25_02405</name>
</gene>
<name>A0A951PGB3_9CYAN</name>
<dbReference type="InterPro" id="IPR051082">
    <property type="entry name" value="Pentapeptide-BTB/POZ_domain"/>
</dbReference>
<dbReference type="PANTHER" id="PTHR14136:SF17">
    <property type="entry name" value="BTB_POZ DOMAIN-CONTAINING PROTEIN KCTD9"/>
    <property type="match status" value="1"/>
</dbReference>
<protein>
    <submittedName>
        <fullName evidence="1">Pentapeptide repeat-containing protein</fullName>
    </submittedName>
</protein>
<dbReference type="Gene3D" id="2.160.20.80">
    <property type="entry name" value="E3 ubiquitin-protein ligase SopA"/>
    <property type="match status" value="1"/>
</dbReference>